<sequence length="168" mass="19617">MTAFLDLLEQKYYDMISVSQISEESFVTRSTFYRYFKDKTALLMTVIEDTVEKTVPDQPLLTQYVTYVEQYWPLLRHLSPSRQSRADLHDILNQILWEMIERRVQGSSTVEDPVIDMIRQAKHRNIMISAVEGIMMGILERYVSEGAENINATELEETVQELVAKFSK</sequence>
<dbReference type="PROSITE" id="PS50977">
    <property type="entry name" value="HTH_TETR_2"/>
    <property type="match status" value="1"/>
</dbReference>
<dbReference type="Gene3D" id="1.10.357.10">
    <property type="entry name" value="Tetracycline Repressor, domain 2"/>
    <property type="match status" value="1"/>
</dbReference>
<dbReference type="GO" id="GO:0003677">
    <property type="term" value="F:DNA binding"/>
    <property type="evidence" value="ECO:0007669"/>
    <property type="project" value="UniProtKB-UniRule"/>
</dbReference>
<dbReference type="InterPro" id="IPR050624">
    <property type="entry name" value="HTH-type_Tx_Regulator"/>
</dbReference>
<proteinExistence type="predicted"/>
<comment type="caution">
    <text evidence="4">The sequence shown here is derived from an EMBL/GenBank/DDBJ whole genome shotgun (WGS) entry which is preliminary data.</text>
</comment>
<gene>
    <name evidence="4" type="ORF">FD14_GL001200</name>
</gene>
<evidence type="ECO:0000259" key="3">
    <source>
        <dbReference type="PROSITE" id="PS50977"/>
    </source>
</evidence>
<feature type="DNA-binding region" description="H-T-H motif" evidence="2">
    <location>
        <begin position="17"/>
        <end position="36"/>
    </location>
</feature>
<dbReference type="Pfam" id="PF00440">
    <property type="entry name" value="TetR_N"/>
    <property type="match status" value="1"/>
</dbReference>
<evidence type="ECO:0000256" key="1">
    <source>
        <dbReference type="ARBA" id="ARBA00023125"/>
    </source>
</evidence>
<dbReference type="PANTHER" id="PTHR43479:SF7">
    <property type="entry name" value="TETR-FAMILY TRANSCRIPTIONAL REGULATOR"/>
    <property type="match status" value="1"/>
</dbReference>
<evidence type="ECO:0000313" key="5">
    <source>
        <dbReference type="Proteomes" id="UP000051442"/>
    </source>
</evidence>
<dbReference type="STRING" id="1423804.FD14_GL001200"/>
<name>A0A0R2EXU4_9LACO</name>
<dbReference type="PANTHER" id="PTHR43479">
    <property type="entry name" value="ACREF/ENVCD OPERON REPRESSOR-RELATED"/>
    <property type="match status" value="1"/>
</dbReference>
<dbReference type="EMBL" id="AYZM01000122">
    <property type="protein sequence ID" value="KRN21250.1"/>
    <property type="molecule type" value="Genomic_DNA"/>
</dbReference>
<evidence type="ECO:0000313" key="4">
    <source>
        <dbReference type="EMBL" id="KRN21250.1"/>
    </source>
</evidence>
<keyword evidence="1 2" id="KW-0238">DNA-binding</keyword>
<dbReference type="PATRIC" id="fig|1423804.4.peg.1289"/>
<dbReference type="Proteomes" id="UP000051442">
    <property type="component" value="Unassembled WGS sequence"/>
</dbReference>
<feature type="domain" description="HTH tetR-type" evidence="3">
    <location>
        <begin position="1"/>
        <end position="54"/>
    </location>
</feature>
<accession>A0A0R2EXU4</accession>
<reference evidence="4 5" key="1">
    <citation type="journal article" date="2015" name="Genome Announc.">
        <title>Expanding the biotechnology potential of lactobacilli through comparative genomics of 213 strains and associated genera.</title>
        <authorList>
            <person name="Sun Z."/>
            <person name="Harris H.M."/>
            <person name="McCann A."/>
            <person name="Guo C."/>
            <person name="Argimon S."/>
            <person name="Zhang W."/>
            <person name="Yang X."/>
            <person name="Jeffery I.B."/>
            <person name="Cooney J.C."/>
            <person name="Kagawa T.F."/>
            <person name="Liu W."/>
            <person name="Song Y."/>
            <person name="Salvetti E."/>
            <person name="Wrobel A."/>
            <person name="Rasinkangas P."/>
            <person name="Parkhill J."/>
            <person name="Rea M.C."/>
            <person name="O'Sullivan O."/>
            <person name="Ritari J."/>
            <person name="Douillard F.P."/>
            <person name="Paul Ross R."/>
            <person name="Yang R."/>
            <person name="Briner A.E."/>
            <person name="Felis G.E."/>
            <person name="de Vos W.M."/>
            <person name="Barrangou R."/>
            <person name="Klaenhammer T.R."/>
            <person name="Caufield P.W."/>
            <person name="Cui Y."/>
            <person name="Zhang H."/>
            <person name="O'Toole P.W."/>
        </authorList>
    </citation>
    <scope>NUCLEOTIDE SEQUENCE [LARGE SCALE GENOMIC DNA]</scope>
    <source>
        <strain evidence="4 5">DSM 23365</strain>
    </source>
</reference>
<evidence type="ECO:0000256" key="2">
    <source>
        <dbReference type="PROSITE-ProRule" id="PRU00335"/>
    </source>
</evidence>
<protein>
    <recommendedName>
        <fullName evidence="3">HTH tetR-type domain-containing protein</fullName>
    </recommendedName>
</protein>
<dbReference type="RefSeq" id="WP_162260894.1">
    <property type="nucleotide sequence ID" value="NZ_AYZM01000122.1"/>
</dbReference>
<keyword evidence="5" id="KW-1185">Reference proteome</keyword>
<dbReference type="SUPFAM" id="SSF46689">
    <property type="entry name" value="Homeodomain-like"/>
    <property type="match status" value="1"/>
</dbReference>
<dbReference type="InterPro" id="IPR001647">
    <property type="entry name" value="HTH_TetR"/>
</dbReference>
<organism evidence="4 5">
    <name type="scientific">Secundilactobacillus similis DSM 23365 = JCM 2765</name>
    <dbReference type="NCBI Taxonomy" id="1423804"/>
    <lineage>
        <taxon>Bacteria</taxon>
        <taxon>Bacillati</taxon>
        <taxon>Bacillota</taxon>
        <taxon>Bacilli</taxon>
        <taxon>Lactobacillales</taxon>
        <taxon>Lactobacillaceae</taxon>
        <taxon>Secundilactobacillus</taxon>
    </lineage>
</organism>
<dbReference type="InterPro" id="IPR009057">
    <property type="entry name" value="Homeodomain-like_sf"/>
</dbReference>
<dbReference type="AlphaFoldDB" id="A0A0R2EXU4"/>